<reference evidence="1" key="1">
    <citation type="submission" date="2020-04" db="EMBL/GenBank/DDBJ databases">
        <authorList>
            <person name="Chiriac C."/>
            <person name="Salcher M."/>
            <person name="Ghai R."/>
            <person name="Kavagutti S V."/>
        </authorList>
    </citation>
    <scope>NUCLEOTIDE SEQUENCE</scope>
</reference>
<sequence length="283" mass="31835">METNEFSPIRPFMWQSATQDSSFTVEFPKSSDMDMVLISAELMQTIEEHDILHLWFKGHPMNKREAIVSGDPITFTFRSEKITSVWNGYVYRVDQPNTWQGGNTEMICIGASYVLKESDQKIYSNVTADQVIERIAKKYGMSAITQRHPRVRDSVVQAGQSDWQLCKRLAKQTGFTLRAENTTIFFVSKDKIQSGKRESAPYFFYVTDETDGIVPRESRLSGTILSFTPHVSDSTPEAGVRVDRVITGVHSKNSTVIKAKHKHVAPSVVTKGVVVPNSGFFGV</sequence>
<accession>A0A6J5KPX2</accession>
<dbReference type="SUPFAM" id="SSF69279">
    <property type="entry name" value="Phage tail proteins"/>
    <property type="match status" value="1"/>
</dbReference>
<dbReference type="Gene3D" id="3.55.50.10">
    <property type="entry name" value="Baseplate protein-like domains"/>
    <property type="match status" value="1"/>
</dbReference>
<evidence type="ECO:0000313" key="1">
    <source>
        <dbReference type="EMBL" id="CAB4122170.1"/>
    </source>
</evidence>
<dbReference type="EMBL" id="LR796157">
    <property type="protein sequence ID" value="CAB4122170.1"/>
    <property type="molecule type" value="Genomic_DNA"/>
</dbReference>
<dbReference type="Pfam" id="PF05954">
    <property type="entry name" value="Phage_GPD"/>
    <property type="match status" value="1"/>
</dbReference>
<protein>
    <submittedName>
        <fullName evidence="1">Phage late control gene D protein (GPD)</fullName>
    </submittedName>
</protein>
<proteinExistence type="predicted"/>
<organism evidence="1">
    <name type="scientific">uncultured Caudovirales phage</name>
    <dbReference type="NCBI Taxonomy" id="2100421"/>
    <lineage>
        <taxon>Viruses</taxon>
        <taxon>Duplodnaviria</taxon>
        <taxon>Heunggongvirae</taxon>
        <taxon>Uroviricota</taxon>
        <taxon>Caudoviricetes</taxon>
        <taxon>Peduoviridae</taxon>
        <taxon>Maltschvirus</taxon>
        <taxon>Maltschvirus maltsch</taxon>
    </lineage>
</organism>
<name>A0A6J5KPX2_9CAUD</name>
<gene>
    <name evidence="1" type="ORF">UFOVP27_85</name>
</gene>